<evidence type="ECO:0000256" key="1">
    <source>
        <dbReference type="SAM" id="Coils"/>
    </source>
</evidence>
<comment type="caution">
    <text evidence="3">The sequence shown here is derived from an EMBL/GenBank/DDBJ whole genome shotgun (WGS) entry which is preliminary data.</text>
</comment>
<reference evidence="3" key="1">
    <citation type="journal article" date="2015" name="Nature">
        <title>Complex archaea that bridge the gap between prokaryotes and eukaryotes.</title>
        <authorList>
            <person name="Spang A."/>
            <person name="Saw J.H."/>
            <person name="Jorgensen S.L."/>
            <person name="Zaremba-Niedzwiedzka K."/>
            <person name="Martijn J."/>
            <person name="Lind A.E."/>
            <person name="van Eijk R."/>
            <person name="Schleper C."/>
            <person name="Guy L."/>
            <person name="Ettema T.J."/>
        </authorList>
    </citation>
    <scope>NUCLEOTIDE SEQUENCE</scope>
</reference>
<evidence type="ECO:0000256" key="2">
    <source>
        <dbReference type="SAM" id="Phobius"/>
    </source>
</evidence>
<keyword evidence="1" id="KW-0175">Coiled coil</keyword>
<feature type="transmembrane region" description="Helical" evidence="2">
    <location>
        <begin position="22"/>
        <end position="44"/>
    </location>
</feature>
<proteinExistence type="predicted"/>
<dbReference type="InterPro" id="IPR046703">
    <property type="entry name" value="DUF6776"/>
</dbReference>
<evidence type="ECO:0000313" key="3">
    <source>
        <dbReference type="EMBL" id="KKL55391.1"/>
    </source>
</evidence>
<organism evidence="3">
    <name type="scientific">marine sediment metagenome</name>
    <dbReference type="NCBI Taxonomy" id="412755"/>
    <lineage>
        <taxon>unclassified sequences</taxon>
        <taxon>metagenomes</taxon>
        <taxon>ecological metagenomes</taxon>
    </lineage>
</organism>
<keyword evidence="2" id="KW-0812">Transmembrane</keyword>
<keyword evidence="2" id="KW-0472">Membrane</keyword>
<protein>
    <submittedName>
        <fullName evidence="3">Uncharacterized protein</fullName>
    </submittedName>
</protein>
<keyword evidence="2" id="KW-1133">Transmembrane helix</keyword>
<dbReference type="AlphaFoldDB" id="A0A0F9DNM1"/>
<name>A0A0F9DNM1_9ZZZZ</name>
<dbReference type="Pfam" id="PF20567">
    <property type="entry name" value="DUF6776"/>
    <property type="match status" value="1"/>
</dbReference>
<gene>
    <name evidence="3" type="ORF">LCGC14_2255890</name>
</gene>
<accession>A0A0F9DNM1</accession>
<feature type="coiled-coil region" evidence="1">
    <location>
        <begin position="51"/>
        <end position="78"/>
    </location>
</feature>
<sequence>MPDPSHKLVVRPYKPDNRKREIALWLLLAGAIFFVGVLLGMQLFDQAMVDKRQQADELEVLQVQLDEVSQKRVNAELASDVDRIALEHVRQLVTSLQSEMAVDEEELGLYRNLLQEGGSESGLLIGALMLKQHSEQDGITYRLVVQQKEKKLKRIKVSIKIDVVGVQDGKEVTISLENFDDQLEQSPITTEFKYFHVVEGILAIPLGFQPRVIAVSLMKVGVSSSQVERQFDWRVNDL</sequence>
<dbReference type="EMBL" id="LAZR01030856">
    <property type="protein sequence ID" value="KKL55391.1"/>
    <property type="molecule type" value="Genomic_DNA"/>
</dbReference>